<evidence type="ECO:0000313" key="7">
    <source>
        <dbReference type="Proteomes" id="UP001500523"/>
    </source>
</evidence>
<dbReference type="Gene3D" id="3.30.70.270">
    <property type="match status" value="1"/>
</dbReference>
<proteinExistence type="predicted"/>
<dbReference type="SUPFAM" id="SSF55073">
    <property type="entry name" value="Nucleotide cyclase"/>
    <property type="match status" value="1"/>
</dbReference>
<dbReference type="NCBIfam" id="TIGR00254">
    <property type="entry name" value="GGDEF"/>
    <property type="match status" value="1"/>
</dbReference>
<evidence type="ECO:0000259" key="4">
    <source>
        <dbReference type="PROSITE" id="PS50110"/>
    </source>
</evidence>
<keyword evidence="7" id="KW-1185">Reference proteome</keyword>
<gene>
    <name evidence="6" type="ORF">GCM10022268_27440</name>
</gene>
<dbReference type="EMBL" id="BAABBF010000006">
    <property type="protein sequence ID" value="GAA3717524.1"/>
    <property type="molecule type" value="Genomic_DNA"/>
</dbReference>
<evidence type="ECO:0000259" key="5">
    <source>
        <dbReference type="PROSITE" id="PS50887"/>
    </source>
</evidence>
<dbReference type="CDD" id="cd01949">
    <property type="entry name" value="GGDEF"/>
    <property type="match status" value="1"/>
</dbReference>
<dbReference type="PANTHER" id="PTHR45138:SF9">
    <property type="entry name" value="DIGUANYLATE CYCLASE DGCM-RELATED"/>
    <property type="match status" value="1"/>
</dbReference>
<protein>
    <recommendedName>
        <fullName evidence="1">diguanylate cyclase</fullName>
        <ecNumber evidence="1">2.7.7.65</ecNumber>
    </recommendedName>
</protein>
<keyword evidence="3" id="KW-0597">Phosphoprotein</keyword>
<dbReference type="InterPro" id="IPR050469">
    <property type="entry name" value="Diguanylate_Cyclase"/>
</dbReference>
<evidence type="ECO:0000256" key="1">
    <source>
        <dbReference type="ARBA" id="ARBA00012528"/>
    </source>
</evidence>
<dbReference type="Pfam" id="PF00072">
    <property type="entry name" value="Response_reg"/>
    <property type="match status" value="1"/>
</dbReference>
<name>A0ABP7EE22_9SPHN</name>
<dbReference type="InterPro" id="IPR029787">
    <property type="entry name" value="Nucleotide_cyclase"/>
</dbReference>
<dbReference type="SMART" id="SM00267">
    <property type="entry name" value="GGDEF"/>
    <property type="match status" value="1"/>
</dbReference>
<dbReference type="RefSeq" id="WP_344693964.1">
    <property type="nucleotide sequence ID" value="NZ_BAABBF010000006.1"/>
</dbReference>
<organism evidence="6 7">
    <name type="scientific">Sphingomonas cynarae</name>
    <dbReference type="NCBI Taxonomy" id="930197"/>
    <lineage>
        <taxon>Bacteria</taxon>
        <taxon>Pseudomonadati</taxon>
        <taxon>Pseudomonadota</taxon>
        <taxon>Alphaproteobacteria</taxon>
        <taxon>Sphingomonadales</taxon>
        <taxon>Sphingomonadaceae</taxon>
        <taxon>Sphingomonas</taxon>
    </lineage>
</organism>
<dbReference type="SMART" id="SM00448">
    <property type="entry name" value="REC"/>
    <property type="match status" value="1"/>
</dbReference>
<dbReference type="InterPro" id="IPR043128">
    <property type="entry name" value="Rev_trsase/Diguanyl_cyclase"/>
</dbReference>
<accession>A0ABP7EE22</accession>
<dbReference type="PROSITE" id="PS50110">
    <property type="entry name" value="RESPONSE_REGULATORY"/>
    <property type="match status" value="1"/>
</dbReference>
<feature type="modified residue" description="4-aspartylphosphate" evidence="3">
    <location>
        <position position="197"/>
    </location>
</feature>
<dbReference type="SUPFAM" id="SSF52172">
    <property type="entry name" value="CheY-like"/>
    <property type="match status" value="2"/>
</dbReference>
<reference evidence="7" key="1">
    <citation type="journal article" date="2019" name="Int. J. Syst. Evol. Microbiol.">
        <title>The Global Catalogue of Microorganisms (GCM) 10K type strain sequencing project: providing services to taxonomists for standard genome sequencing and annotation.</title>
        <authorList>
            <consortium name="The Broad Institute Genomics Platform"/>
            <consortium name="The Broad Institute Genome Sequencing Center for Infectious Disease"/>
            <person name="Wu L."/>
            <person name="Ma J."/>
        </authorList>
    </citation>
    <scope>NUCLEOTIDE SEQUENCE [LARGE SCALE GENOMIC DNA]</scope>
    <source>
        <strain evidence="7">JCM 17498</strain>
    </source>
</reference>
<dbReference type="InterPro" id="IPR001789">
    <property type="entry name" value="Sig_transdc_resp-reg_receiver"/>
</dbReference>
<dbReference type="Pfam" id="PF00990">
    <property type="entry name" value="GGDEF"/>
    <property type="match status" value="1"/>
</dbReference>
<evidence type="ECO:0000313" key="6">
    <source>
        <dbReference type="EMBL" id="GAA3717524.1"/>
    </source>
</evidence>
<dbReference type="InterPro" id="IPR000160">
    <property type="entry name" value="GGDEF_dom"/>
</dbReference>
<evidence type="ECO:0000256" key="3">
    <source>
        <dbReference type="PROSITE-ProRule" id="PRU00169"/>
    </source>
</evidence>
<dbReference type="Gene3D" id="3.40.50.2300">
    <property type="match status" value="2"/>
</dbReference>
<dbReference type="InterPro" id="IPR011006">
    <property type="entry name" value="CheY-like_superfamily"/>
</dbReference>
<comment type="catalytic activity">
    <reaction evidence="2">
        <text>2 GTP = 3',3'-c-di-GMP + 2 diphosphate</text>
        <dbReference type="Rhea" id="RHEA:24898"/>
        <dbReference type="ChEBI" id="CHEBI:33019"/>
        <dbReference type="ChEBI" id="CHEBI:37565"/>
        <dbReference type="ChEBI" id="CHEBI:58805"/>
        <dbReference type="EC" id="2.7.7.65"/>
    </reaction>
</comment>
<evidence type="ECO:0000256" key="2">
    <source>
        <dbReference type="ARBA" id="ARBA00034247"/>
    </source>
</evidence>
<dbReference type="Proteomes" id="UP001500523">
    <property type="component" value="Unassembled WGS sequence"/>
</dbReference>
<dbReference type="EC" id="2.7.7.65" evidence="1"/>
<feature type="domain" description="GGDEF" evidence="5">
    <location>
        <begin position="307"/>
        <end position="437"/>
    </location>
</feature>
<feature type="domain" description="Response regulatory" evidence="4">
    <location>
        <begin position="147"/>
        <end position="264"/>
    </location>
</feature>
<dbReference type="PANTHER" id="PTHR45138">
    <property type="entry name" value="REGULATORY COMPONENTS OF SENSORY TRANSDUCTION SYSTEM"/>
    <property type="match status" value="1"/>
</dbReference>
<comment type="caution">
    <text evidence="6">The sequence shown here is derived from an EMBL/GenBank/DDBJ whole genome shotgun (WGS) entry which is preliminary data.</text>
</comment>
<sequence length="442" mass="48557">MTRFRELDRKAQLDRSPGYRPGSTPEVFLIEESVAMGLLLQGRIKAKTTAEVSWFRSYAAAAAALEERQPALAITGTSLPDAPAGEILDLLADADVPTVLFTATLDRKVRERFTSPNIVDYFYKDADDTIAQVVRTVARFVDTLPPPVLIVDDMASGRSVLADLLRRQNYRIFEAASGVDALRILAENDDIELVITDHHMADMDGHELTQRIRARHPADRLRIIGISGSSDPFLSASFLKAGASDFVYRPFIAEEVRYRIESNIETLAQIRHLRFLAERDPLTGLYNRRAFFERAHPIVVELGTTGDEGYIAILDIDHFKAVNDRYGHDVGDQVIKRVAAAIRDCCDHGDAVSARFGGEEFIIIFSRIDSAAVQARCEALREAIAASTDRSVLSVTASLGVAAIHPGEGLDNALNAADQLLYMAKGGGRNRVTYDAALWGAG</sequence>
<dbReference type="PROSITE" id="PS50887">
    <property type="entry name" value="GGDEF"/>
    <property type="match status" value="1"/>
</dbReference>